<accession>T0J588</accession>
<dbReference type="Pfam" id="PF13443">
    <property type="entry name" value="HTH_26"/>
    <property type="match status" value="1"/>
</dbReference>
<comment type="caution">
    <text evidence="2">The sequence shown here is derived from an EMBL/GenBank/DDBJ whole genome shotgun (WGS) entry which is preliminary data.</text>
</comment>
<name>T0J588_9SPHN</name>
<dbReference type="EMBL" id="AUWY01000080">
    <property type="protein sequence ID" value="EQB32002.1"/>
    <property type="molecule type" value="Genomic_DNA"/>
</dbReference>
<dbReference type="PATRIC" id="fig|1346791.3.peg.2251"/>
<proteinExistence type="predicted"/>
<evidence type="ECO:0000259" key="1">
    <source>
        <dbReference type="Pfam" id="PF13443"/>
    </source>
</evidence>
<feature type="domain" description="HTH cro/C1-type" evidence="1">
    <location>
        <begin position="44"/>
        <end position="92"/>
    </location>
</feature>
<reference evidence="2 3" key="1">
    <citation type="journal article" date="2013" name="Genome Announc.">
        <title>Draft Genome Sequence of Sphingobium ummariense Strain RL-3, a Hexachlorocyclohexane-Degrading Bacterium.</title>
        <authorList>
            <person name="Kohli P."/>
            <person name="Dua A."/>
            <person name="Sangwan N."/>
            <person name="Oldach P."/>
            <person name="Khurana J.P."/>
            <person name="Lal R."/>
        </authorList>
    </citation>
    <scope>NUCLEOTIDE SEQUENCE [LARGE SCALE GENOMIC DNA]</scope>
    <source>
        <strain evidence="2 3">RL-3</strain>
    </source>
</reference>
<protein>
    <recommendedName>
        <fullName evidence="1">HTH cro/C1-type domain-containing protein</fullName>
    </recommendedName>
</protein>
<evidence type="ECO:0000313" key="3">
    <source>
        <dbReference type="Proteomes" id="UP000015523"/>
    </source>
</evidence>
<keyword evidence="3" id="KW-1185">Reference proteome</keyword>
<dbReference type="Proteomes" id="UP000015523">
    <property type="component" value="Unassembled WGS sequence"/>
</dbReference>
<dbReference type="RefSeq" id="WP_021318139.1">
    <property type="nucleotide sequence ID" value="NZ_AUWY01000080.1"/>
</dbReference>
<dbReference type="STRING" id="1346791.M529_11700"/>
<sequence length="105" mass="11434">MARSRHKGATPVDKAKFYIPYGPGHPVEDMIRTGSDWFYAWHSQNGFNLDRLAKVTGIAMGRINALSRGDVVRESEVSALAAAYGVQPSDIIASLPGPEHLVRGK</sequence>
<dbReference type="OrthoDB" id="7570805at2"/>
<gene>
    <name evidence="2" type="ORF">M529_11700</name>
</gene>
<evidence type="ECO:0000313" key="2">
    <source>
        <dbReference type="EMBL" id="EQB32002.1"/>
    </source>
</evidence>
<organism evidence="2 3">
    <name type="scientific">Sphingobium ummariense RL-3</name>
    <dbReference type="NCBI Taxonomy" id="1346791"/>
    <lineage>
        <taxon>Bacteria</taxon>
        <taxon>Pseudomonadati</taxon>
        <taxon>Pseudomonadota</taxon>
        <taxon>Alphaproteobacteria</taxon>
        <taxon>Sphingomonadales</taxon>
        <taxon>Sphingomonadaceae</taxon>
        <taxon>Sphingobium</taxon>
    </lineage>
</organism>
<dbReference type="AlphaFoldDB" id="T0J588"/>
<dbReference type="InterPro" id="IPR001387">
    <property type="entry name" value="Cro/C1-type_HTH"/>
</dbReference>